<feature type="compositionally biased region" description="Acidic residues" evidence="1">
    <location>
        <begin position="201"/>
        <end position="213"/>
    </location>
</feature>
<feature type="region of interest" description="Disordered" evidence="1">
    <location>
        <begin position="183"/>
        <end position="242"/>
    </location>
</feature>
<proteinExistence type="predicted"/>
<evidence type="ECO:0000313" key="2">
    <source>
        <dbReference type="EMBL" id="PBK66186.1"/>
    </source>
</evidence>
<dbReference type="Proteomes" id="UP000218334">
    <property type="component" value="Unassembled WGS sequence"/>
</dbReference>
<reference evidence="3" key="1">
    <citation type="journal article" date="2017" name="Nat. Ecol. Evol.">
        <title>Genome expansion and lineage-specific genetic innovations in the forest pathogenic fungi Armillaria.</title>
        <authorList>
            <person name="Sipos G."/>
            <person name="Prasanna A.N."/>
            <person name="Walter M.C."/>
            <person name="O'Connor E."/>
            <person name="Balint B."/>
            <person name="Krizsan K."/>
            <person name="Kiss B."/>
            <person name="Hess J."/>
            <person name="Varga T."/>
            <person name="Slot J."/>
            <person name="Riley R."/>
            <person name="Boka B."/>
            <person name="Rigling D."/>
            <person name="Barry K."/>
            <person name="Lee J."/>
            <person name="Mihaltcheva S."/>
            <person name="LaButti K."/>
            <person name="Lipzen A."/>
            <person name="Waldron R."/>
            <person name="Moloney N.M."/>
            <person name="Sperisen C."/>
            <person name="Kredics L."/>
            <person name="Vagvoelgyi C."/>
            <person name="Patrignani A."/>
            <person name="Fitzpatrick D."/>
            <person name="Nagy I."/>
            <person name="Doyle S."/>
            <person name="Anderson J.B."/>
            <person name="Grigoriev I.V."/>
            <person name="Gueldener U."/>
            <person name="Muensterkoetter M."/>
            <person name="Nagy L.G."/>
        </authorList>
    </citation>
    <scope>NUCLEOTIDE SEQUENCE [LARGE SCALE GENOMIC DNA]</scope>
    <source>
        <strain evidence="3">28-4</strain>
    </source>
</reference>
<feature type="region of interest" description="Disordered" evidence="1">
    <location>
        <begin position="91"/>
        <end position="112"/>
    </location>
</feature>
<feature type="compositionally biased region" description="Basic residues" evidence="1">
    <location>
        <begin position="186"/>
        <end position="196"/>
    </location>
</feature>
<name>A0A2H3BSZ8_9AGAR</name>
<evidence type="ECO:0000256" key="1">
    <source>
        <dbReference type="SAM" id="MobiDB-lite"/>
    </source>
</evidence>
<organism evidence="2 3">
    <name type="scientific">Armillaria solidipes</name>
    <dbReference type="NCBI Taxonomy" id="1076256"/>
    <lineage>
        <taxon>Eukaryota</taxon>
        <taxon>Fungi</taxon>
        <taxon>Dikarya</taxon>
        <taxon>Basidiomycota</taxon>
        <taxon>Agaricomycotina</taxon>
        <taxon>Agaricomycetes</taxon>
        <taxon>Agaricomycetidae</taxon>
        <taxon>Agaricales</taxon>
        <taxon>Marasmiineae</taxon>
        <taxon>Physalacriaceae</taxon>
        <taxon>Armillaria</taxon>
    </lineage>
</organism>
<accession>A0A2H3BSZ8</accession>
<sequence>MSAPPSFTDFEFHCGQGVPSHWMAAHAQSLYDLIIADLDKTTRLSRVTGVEAATLCAQRTSVFSLSFHRDLSAFVGKFWLAASDLVSSDADTGPSDIEEGHEDVGFRAGLPPTDSMDIDTIEEWVVEEETIEREHIVEEMVDMPTMQVACTLASLVKYGTSDDDRSREDEEEIKKERLQVKEEAKKKKIGTGKKKEKKGDDTDDEREEEEEEINELRGRQESDGAGLPPNVKGYTRTGWPTGLNQQLRQGKSQPIMHEKMLELVEEGLLERKNVTDVVGRADINVSCPSTLTMANLHALNVLSAAMAVRTESPA</sequence>
<gene>
    <name evidence="2" type="ORF">ARMSODRAFT_977827</name>
</gene>
<keyword evidence="3" id="KW-1185">Reference proteome</keyword>
<evidence type="ECO:0000313" key="3">
    <source>
        <dbReference type="Proteomes" id="UP000218334"/>
    </source>
</evidence>
<dbReference type="EMBL" id="KZ293442">
    <property type="protein sequence ID" value="PBK66186.1"/>
    <property type="molecule type" value="Genomic_DNA"/>
</dbReference>
<dbReference type="AlphaFoldDB" id="A0A2H3BSZ8"/>
<protein>
    <submittedName>
        <fullName evidence="2">Uncharacterized protein</fullName>
    </submittedName>
</protein>